<protein>
    <submittedName>
        <fullName evidence="1">Uncharacterized protein</fullName>
    </submittedName>
</protein>
<keyword evidence="2" id="KW-1185">Reference proteome</keyword>
<proteinExistence type="predicted"/>
<feature type="non-terminal residue" evidence="1">
    <location>
        <position position="1"/>
    </location>
</feature>
<sequence>KTHFLMQEENYTLGFKHQILNDHQVTRKEQLLQLCNPFQKQPLNISRILPNSESHEERLLQLPLETDYLGNSETYQTEPIPYDSSRYTQDQHELLEQKYQHLNYT</sequence>
<evidence type="ECO:0000313" key="1">
    <source>
        <dbReference type="EMBL" id="EEF24737.1"/>
    </source>
</evidence>
<dbReference type="Proteomes" id="UP000008311">
    <property type="component" value="Unassembled WGS sequence"/>
</dbReference>
<name>B9THC7_RICCO</name>
<reference evidence="2" key="1">
    <citation type="journal article" date="2010" name="Nat. Biotechnol.">
        <title>Draft genome sequence of the oilseed species Ricinus communis.</title>
        <authorList>
            <person name="Chan A.P."/>
            <person name="Crabtree J."/>
            <person name="Zhao Q."/>
            <person name="Lorenzi H."/>
            <person name="Orvis J."/>
            <person name="Puiu D."/>
            <person name="Melake-Berhan A."/>
            <person name="Jones K.M."/>
            <person name="Redman J."/>
            <person name="Chen G."/>
            <person name="Cahoon E.B."/>
            <person name="Gedil M."/>
            <person name="Stanke M."/>
            <person name="Haas B.J."/>
            <person name="Wortman J.R."/>
            <person name="Fraser-Liggett C.M."/>
            <person name="Ravel J."/>
            <person name="Rabinowicz P.D."/>
        </authorList>
    </citation>
    <scope>NUCLEOTIDE SEQUENCE [LARGE SCALE GENOMIC DNA]</scope>
    <source>
        <strain evidence="2">cv. Hale</strain>
    </source>
</reference>
<gene>
    <name evidence="1" type="ORF">RCOM_2022770</name>
</gene>
<accession>B9THC7</accession>
<organism evidence="1 2">
    <name type="scientific">Ricinus communis</name>
    <name type="common">Castor bean</name>
    <dbReference type="NCBI Taxonomy" id="3988"/>
    <lineage>
        <taxon>Eukaryota</taxon>
        <taxon>Viridiplantae</taxon>
        <taxon>Streptophyta</taxon>
        <taxon>Embryophyta</taxon>
        <taxon>Tracheophyta</taxon>
        <taxon>Spermatophyta</taxon>
        <taxon>Magnoliopsida</taxon>
        <taxon>eudicotyledons</taxon>
        <taxon>Gunneridae</taxon>
        <taxon>Pentapetalae</taxon>
        <taxon>rosids</taxon>
        <taxon>fabids</taxon>
        <taxon>Malpighiales</taxon>
        <taxon>Euphorbiaceae</taxon>
        <taxon>Acalyphoideae</taxon>
        <taxon>Acalypheae</taxon>
        <taxon>Ricinus</taxon>
    </lineage>
</organism>
<dbReference type="EMBL" id="EQ981388">
    <property type="protein sequence ID" value="EEF24737.1"/>
    <property type="molecule type" value="Genomic_DNA"/>
</dbReference>
<evidence type="ECO:0000313" key="2">
    <source>
        <dbReference type="Proteomes" id="UP000008311"/>
    </source>
</evidence>
<dbReference type="AlphaFoldDB" id="B9THC7"/>
<dbReference type="InParanoid" id="B9THC7"/>